<dbReference type="EMBL" id="JARJCN010000080">
    <property type="protein sequence ID" value="KAJ7076593.1"/>
    <property type="molecule type" value="Genomic_DNA"/>
</dbReference>
<evidence type="ECO:0000313" key="2">
    <source>
        <dbReference type="EMBL" id="KAJ7076593.1"/>
    </source>
</evidence>
<dbReference type="Proteomes" id="UP001222325">
    <property type="component" value="Unassembled WGS sequence"/>
</dbReference>
<feature type="compositionally biased region" description="Basic and acidic residues" evidence="1">
    <location>
        <begin position="129"/>
        <end position="148"/>
    </location>
</feature>
<reference evidence="2" key="1">
    <citation type="submission" date="2023-03" db="EMBL/GenBank/DDBJ databases">
        <title>Massive genome expansion in bonnet fungi (Mycena s.s.) driven by repeated elements and novel gene families across ecological guilds.</title>
        <authorList>
            <consortium name="Lawrence Berkeley National Laboratory"/>
            <person name="Harder C.B."/>
            <person name="Miyauchi S."/>
            <person name="Viragh M."/>
            <person name="Kuo A."/>
            <person name="Thoen E."/>
            <person name="Andreopoulos B."/>
            <person name="Lu D."/>
            <person name="Skrede I."/>
            <person name="Drula E."/>
            <person name="Henrissat B."/>
            <person name="Morin E."/>
            <person name="Kohler A."/>
            <person name="Barry K."/>
            <person name="LaButti K."/>
            <person name="Morin E."/>
            <person name="Salamov A."/>
            <person name="Lipzen A."/>
            <person name="Mereny Z."/>
            <person name="Hegedus B."/>
            <person name="Baldrian P."/>
            <person name="Stursova M."/>
            <person name="Weitz H."/>
            <person name="Taylor A."/>
            <person name="Grigoriev I.V."/>
            <person name="Nagy L.G."/>
            <person name="Martin F."/>
            <person name="Kauserud H."/>
        </authorList>
    </citation>
    <scope>NUCLEOTIDE SEQUENCE</scope>
    <source>
        <strain evidence="2">CBHHK173m</strain>
    </source>
</reference>
<comment type="caution">
    <text evidence="2">The sequence shown here is derived from an EMBL/GenBank/DDBJ whole genome shotgun (WGS) entry which is preliminary data.</text>
</comment>
<feature type="region of interest" description="Disordered" evidence="1">
    <location>
        <begin position="107"/>
        <end position="148"/>
    </location>
</feature>
<keyword evidence="3" id="KW-1185">Reference proteome</keyword>
<feature type="compositionally biased region" description="Basic residues" evidence="1">
    <location>
        <begin position="107"/>
        <end position="128"/>
    </location>
</feature>
<sequence length="288" mass="32387">MVYYRTRRRASVASHTYRKGEGLYTSADPDSAAMLSTALDRARMSRLTDLRHAMVWPGCQSRPCMTLSLHPADTVSRTRYLEHSPHRTDSTRTPPRLRVPQHTVPMRRAHRTRDARRGGHGARPRRRLCGPERGARRHERGAMSREGARDANTAELALDLVDLARGAVGEGGVREGADGAWRADAWGHGEWAQAPRNGGGRGGRRRQPALGWNDGGLARWRCDDYSWRESYIFGLAEWLAPAQTGLFWLGLGFWWQPKPKPGRLACKPICRLGKPFRRLGTTQIKLLA</sequence>
<protein>
    <submittedName>
        <fullName evidence="2">Uncharacterized protein</fullName>
    </submittedName>
</protein>
<dbReference type="AlphaFoldDB" id="A0AAD6XN95"/>
<proteinExistence type="predicted"/>
<accession>A0AAD6XN95</accession>
<name>A0AAD6XN95_9AGAR</name>
<evidence type="ECO:0000313" key="3">
    <source>
        <dbReference type="Proteomes" id="UP001222325"/>
    </source>
</evidence>
<evidence type="ECO:0000256" key="1">
    <source>
        <dbReference type="SAM" id="MobiDB-lite"/>
    </source>
</evidence>
<gene>
    <name evidence="2" type="ORF">B0H15DRAFT_863809</name>
</gene>
<organism evidence="2 3">
    <name type="scientific">Mycena belliarum</name>
    <dbReference type="NCBI Taxonomy" id="1033014"/>
    <lineage>
        <taxon>Eukaryota</taxon>
        <taxon>Fungi</taxon>
        <taxon>Dikarya</taxon>
        <taxon>Basidiomycota</taxon>
        <taxon>Agaricomycotina</taxon>
        <taxon>Agaricomycetes</taxon>
        <taxon>Agaricomycetidae</taxon>
        <taxon>Agaricales</taxon>
        <taxon>Marasmiineae</taxon>
        <taxon>Mycenaceae</taxon>
        <taxon>Mycena</taxon>
    </lineage>
</organism>